<comment type="caution">
    <text evidence="1">The sequence shown here is derived from an EMBL/GenBank/DDBJ whole genome shotgun (WGS) entry which is preliminary data.</text>
</comment>
<dbReference type="InterPro" id="IPR038713">
    <property type="entry name" value="Terminase_Gp1_N_sf"/>
</dbReference>
<gene>
    <name evidence="1" type="ORF">H4684_003815</name>
</gene>
<sequence>MKSLTAKQEQFCLEYIKSGSASDAYRATYSDKGKPATAWRRGTELMQTPHVLARIQHLQSEVAASVVLTMQQHLGDLKELRDKAAEDGRWSAAVAAEVARGKAAGLYVERIESKVTAQLLPASIEEFV</sequence>
<proteinExistence type="predicted"/>
<keyword evidence="2" id="KW-1185">Reference proteome</keyword>
<dbReference type="EMBL" id="JADBGG010000045">
    <property type="protein sequence ID" value="MBE1427127.1"/>
    <property type="molecule type" value="Genomic_DNA"/>
</dbReference>
<dbReference type="Pfam" id="PF03592">
    <property type="entry name" value="Terminase_2"/>
    <property type="match status" value="1"/>
</dbReference>
<dbReference type="RefSeq" id="WP_192624915.1">
    <property type="nucleotide sequence ID" value="NZ_JADBGG010000045.1"/>
</dbReference>
<evidence type="ECO:0000313" key="1">
    <source>
        <dbReference type="EMBL" id="MBE1427127.1"/>
    </source>
</evidence>
<dbReference type="Proteomes" id="UP000639010">
    <property type="component" value="Unassembled WGS sequence"/>
</dbReference>
<dbReference type="InterPro" id="IPR005335">
    <property type="entry name" value="Terminase_ssu"/>
</dbReference>
<evidence type="ECO:0000313" key="2">
    <source>
        <dbReference type="Proteomes" id="UP000639010"/>
    </source>
</evidence>
<protein>
    <submittedName>
        <fullName evidence="1">Phage terminase small subunit</fullName>
    </submittedName>
</protein>
<name>A0ABR9H9G2_9BACT</name>
<accession>A0ABR9H9G2</accession>
<reference evidence="1 2" key="1">
    <citation type="submission" date="2020-10" db="EMBL/GenBank/DDBJ databases">
        <title>Genomic Encyclopedia of Type Strains, Phase IV (KMG-IV): sequencing the most valuable type-strain genomes for metagenomic binning, comparative biology and taxonomic classification.</title>
        <authorList>
            <person name="Goeker M."/>
        </authorList>
    </citation>
    <scope>NUCLEOTIDE SEQUENCE [LARGE SCALE GENOMIC DNA]</scope>
    <source>
        <strain evidence="1 2">DSM 4194</strain>
    </source>
</reference>
<organism evidence="1 2">
    <name type="scientific">Desulfomicrobium macestii</name>
    <dbReference type="NCBI Taxonomy" id="90731"/>
    <lineage>
        <taxon>Bacteria</taxon>
        <taxon>Pseudomonadati</taxon>
        <taxon>Thermodesulfobacteriota</taxon>
        <taxon>Desulfovibrionia</taxon>
        <taxon>Desulfovibrionales</taxon>
        <taxon>Desulfomicrobiaceae</taxon>
        <taxon>Desulfomicrobium</taxon>
    </lineage>
</organism>
<dbReference type="Gene3D" id="1.10.10.1400">
    <property type="entry name" value="Terminase, small subunit, N-terminal DNA-binding domain, HTH motif"/>
    <property type="match status" value="1"/>
</dbReference>